<comment type="caution">
    <text evidence="2">The sequence shown here is derived from an EMBL/GenBank/DDBJ whole genome shotgun (WGS) entry which is preliminary data.</text>
</comment>
<evidence type="ECO:0000313" key="2">
    <source>
        <dbReference type="EMBL" id="MBB5717020.1"/>
    </source>
</evidence>
<keyword evidence="3" id="KW-1185">Reference proteome</keyword>
<feature type="domain" description="HTH crp-type" evidence="1">
    <location>
        <begin position="1"/>
        <end position="32"/>
    </location>
</feature>
<dbReference type="SUPFAM" id="SSF46785">
    <property type="entry name" value="Winged helix' DNA-binding domain"/>
    <property type="match status" value="1"/>
</dbReference>
<dbReference type="Gene3D" id="1.10.10.10">
    <property type="entry name" value="Winged helix-like DNA-binding domain superfamily/Winged helix DNA-binding domain"/>
    <property type="match status" value="1"/>
</dbReference>
<reference evidence="2 3" key="1">
    <citation type="submission" date="2020-08" db="EMBL/GenBank/DDBJ databases">
        <title>Genomic Encyclopedia of Type Strains, Phase IV (KMG-IV): sequencing the most valuable type-strain genomes for metagenomic binning, comparative biology and taxonomic classification.</title>
        <authorList>
            <person name="Goeker M."/>
        </authorList>
    </citation>
    <scope>NUCLEOTIDE SEQUENCE [LARGE SCALE GENOMIC DNA]</scope>
    <source>
        <strain evidence="2 3">DSM 100044</strain>
    </source>
</reference>
<evidence type="ECO:0000259" key="1">
    <source>
        <dbReference type="PROSITE" id="PS51063"/>
    </source>
</evidence>
<dbReference type="InterPro" id="IPR036388">
    <property type="entry name" value="WH-like_DNA-bd_sf"/>
</dbReference>
<dbReference type="AlphaFoldDB" id="A0A7W9EW80"/>
<accession>A0A7W9EW80</accession>
<dbReference type="GO" id="GO:0003677">
    <property type="term" value="F:DNA binding"/>
    <property type="evidence" value="ECO:0007669"/>
    <property type="project" value="InterPro"/>
</dbReference>
<name>A0A7W9EW80_9SPHN</name>
<protein>
    <recommendedName>
        <fullName evidence="1">HTH crp-type domain-containing protein</fullName>
    </recommendedName>
</protein>
<dbReference type="Proteomes" id="UP000546200">
    <property type="component" value="Unassembled WGS sequence"/>
</dbReference>
<dbReference type="InterPro" id="IPR012318">
    <property type="entry name" value="HTH_CRP"/>
</dbReference>
<evidence type="ECO:0000313" key="3">
    <source>
        <dbReference type="Proteomes" id="UP000546200"/>
    </source>
</evidence>
<dbReference type="GO" id="GO:0006355">
    <property type="term" value="P:regulation of DNA-templated transcription"/>
    <property type="evidence" value="ECO:0007669"/>
    <property type="project" value="InterPro"/>
</dbReference>
<gene>
    <name evidence="2" type="ORF">FHS94_003894</name>
</gene>
<dbReference type="EMBL" id="JACIJK010000021">
    <property type="protein sequence ID" value="MBB5717020.1"/>
    <property type="molecule type" value="Genomic_DNA"/>
</dbReference>
<sequence>MTAVHVNRTLGSMEDDGLIRRNGRFYKFTYWTALKNEAGFDPLYLHLGQQSAAP</sequence>
<dbReference type="InterPro" id="IPR036390">
    <property type="entry name" value="WH_DNA-bd_sf"/>
</dbReference>
<organism evidence="2 3">
    <name type="scientific">Sphingomonas aerophila</name>
    <dbReference type="NCBI Taxonomy" id="1344948"/>
    <lineage>
        <taxon>Bacteria</taxon>
        <taxon>Pseudomonadati</taxon>
        <taxon>Pseudomonadota</taxon>
        <taxon>Alphaproteobacteria</taxon>
        <taxon>Sphingomonadales</taxon>
        <taxon>Sphingomonadaceae</taxon>
        <taxon>Sphingomonas</taxon>
    </lineage>
</organism>
<dbReference type="PROSITE" id="PS51063">
    <property type="entry name" value="HTH_CRP_2"/>
    <property type="match status" value="1"/>
</dbReference>
<proteinExistence type="predicted"/>